<accession>A0ABR3ZWU4</accession>
<proteinExistence type="predicted"/>
<organism evidence="1 2">
    <name type="scientific">Stereocaulon virgatum</name>
    <dbReference type="NCBI Taxonomy" id="373712"/>
    <lineage>
        <taxon>Eukaryota</taxon>
        <taxon>Fungi</taxon>
        <taxon>Dikarya</taxon>
        <taxon>Ascomycota</taxon>
        <taxon>Pezizomycotina</taxon>
        <taxon>Lecanoromycetes</taxon>
        <taxon>OSLEUM clade</taxon>
        <taxon>Lecanoromycetidae</taxon>
        <taxon>Lecanorales</taxon>
        <taxon>Lecanorineae</taxon>
        <taxon>Stereocaulaceae</taxon>
        <taxon>Stereocaulon</taxon>
    </lineage>
</organism>
<dbReference type="Proteomes" id="UP001590950">
    <property type="component" value="Unassembled WGS sequence"/>
</dbReference>
<name>A0ABR3ZWU4_9LECA</name>
<dbReference type="EMBL" id="JBEFKJ010000035">
    <property type="protein sequence ID" value="KAL2038075.1"/>
    <property type="molecule type" value="Genomic_DNA"/>
</dbReference>
<gene>
    <name evidence="1" type="ORF">N7G274_009295</name>
</gene>
<keyword evidence="2" id="KW-1185">Reference proteome</keyword>
<protein>
    <submittedName>
        <fullName evidence="1">Uncharacterized protein</fullName>
    </submittedName>
</protein>
<comment type="caution">
    <text evidence="1">The sequence shown here is derived from an EMBL/GenBank/DDBJ whole genome shotgun (WGS) entry which is preliminary data.</text>
</comment>
<evidence type="ECO:0000313" key="2">
    <source>
        <dbReference type="Proteomes" id="UP001590950"/>
    </source>
</evidence>
<evidence type="ECO:0000313" key="1">
    <source>
        <dbReference type="EMBL" id="KAL2038075.1"/>
    </source>
</evidence>
<reference evidence="1 2" key="1">
    <citation type="submission" date="2024-09" db="EMBL/GenBank/DDBJ databases">
        <title>Rethinking Asexuality: The Enigmatic Case of Functional Sexual Genes in Lepraria (Stereocaulaceae).</title>
        <authorList>
            <person name="Doellman M."/>
            <person name="Sun Y."/>
            <person name="Barcenas-Pena A."/>
            <person name="Lumbsch H.T."/>
            <person name="Grewe F."/>
        </authorList>
    </citation>
    <scope>NUCLEOTIDE SEQUENCE [LARGE SCALE GENOMIC DNA]</scope>
    <source>
        <strain evidence="1 2">Mercado 3170</strain>
    </source>
</reference>
<sequence length="141" mass="15821">MKSTLEVKDPDILQTCTMSQRSGLPVHMSTKPASTVDPAIQSLLAERCRRLDSDKRQKDVAEKAERAKQAQYAREAKEKLQQDKLERARVLEKIVADRATGKEQDEQRKAVATLEDRQIAAGALPSGDSLVLRWRPNAAQR</sequence>